<name>A0A1E3P4Z7_WICAA</name>
<evidence type="ECO:0000256" key="12">
    <source>
        <dbReference type="ARBA" id="ARBA00049129"/>
    </source>
</evidence>
<dbReference type="Pfam" id="PF00856">
    <property type="entry name" value="SET"/>
    <property type="match status" value="1"/>
</dbReference>
<dbReference type="Proteomes" id="UP000094112">
    <property type="component" value="Unassembled WGS sequence"/>
</dbReference>
<evidence type="ECO:0000256" key="5">
    <source>
        <dbReference type="ARBA" id="ARBA00022679"/>
    </source>
</evidence>
<dbReference type="InterPro" id="IPR046341">
    <property type="entry name" value="SET_dom_sf"/>
</dbReference>
<dbReference type="GO" id="GO:0048188">
    <property type="term" value="C:Set1C/COMPASS complex"/>
    <property type="evidence" value="ECO:0007669"/>
    <property type="project" value="TreeGrafter"/>
</dbReference>
<dbReference type="PROSITE" id="PS50868">
    <property type="entry name" value="POST_SET"/>
    <property type="match status" value="1"/>
</dbReference>
<evidence type="ECO:0000256" key="2">
    <source>
        <dbReference type="ARBA" id="ARBA00012182"/>
    </source>
</evidence>
<dbReference type="Gene3D" id="2.170.270.10">
    <property type="entry name" value="SET domain"/>
    <property type="match status" value="1"/>
</dbReference>
<evidence type="ECO:0000256" key="8">
    <source>
        <dbReference type="ARBA" id="ARBA00023242"/>
    </source>
</evidence>
<dbReference type="GO" id="GO:0032259">
    <property type="term" value="P:methylation"/>
    <property type="evidence" value="ECO:0007669"/>
    <property type="project" value="UniProtKB-KW"/>
</dbReference>
<protein>
    <recommendedName>
        <fullName evidence="3">Histone-lysine N-methyltransferase, H3 lysine-4 specific</fullName>
        <ecNumber evidence="2">2.1.1.354</ecNumber>
    </recommendedName>
    <alternativeName>
        <fullName evidence="9">SET domain-containing protein 1</fullName>
    </alternativeName>
</protein>
<evidence type="ECO:0000256" key="4">
    <source>
        <dbReference type="ARBA" id="ARBA00022603"/>
    </source>
</evidence>
<reference evidence="15 16" key="1">
    <citation type="journal article" date="2016" name="Proc. Natl. Acad. Sci. U.S.A.">
        <title>Comparative genomics of biotechnologically important yeasts.</title>
        <authorList>
            <person name="Riley R."/>
            <person name="Haridas S."/>
            <person name="Wolfe K.H."/>
            <person name="Lopes M.R."/>
            <person name="Hittinger C.T."/>
            <person name="Goeker M."/>
            <person name="Salamov A.A."/>
            <person name="Wisecaver J.H."/>
            <person name="Long T.M."/>
            <person name="Calvey C.H."/>
            <person name="Aerts A.L."/>
            <person name="Barry K.W."/>
            <person name="Choi C."/>
            <person name="Clum A."/>
            <person name="Coughlan A.Y."/>
            <person name="Deshpande S."/>
            <person name="Douglass A.P."/>
            <person name="Hanson S.J."/>
            <person name="Klenk H.-P."/>
            <person name="LaButti K.M."/>
            <person name="Lapidus A."/>
            <person name="Lindquist E.A."/>
            <person name="Lipzen A.M."/>
            <person name="Meier-Kolthoff J.P."/>
            <person name="Ohm R.A."/>
            <person name="Otillar R.P."/>
            <person name="Pangilinan J.L."/>
            <person name="Peng Y."/>
            <person name="Rokas A."/>
            <person name="Rosa C.A."/>
            <person name="Scheuner C."/>
            <person name="Sibirny A.A."/>
            <person name="Slot J.C."/>
            <person name="Stielow J.B."/>
            <person name="Sun H."/>
            <person name="Kurtzman C.P."/>
            <person name="Blackwell M."/>
            <person name="Grigoriev I.V."/>
            <person name="Jeffries T.W."/>
        </authorList>
    </citation>
    <scope>NUCLEOTIDE SEQUENCE [LARGE SCALE GENOMIC DNA]</scope>
    <source>
        <strain evidence="16">ATCC 58044 / CBS 1984 / NCYC 433 / NRRL Y-366-8</strain>
    </source>
</reference>
<evidence type="ECO:0000256" key="1">
    <source>
        <dbReference type="ARBA" id="ARBA00004123"/>
    </source>
</evidence>
<dbReference type="InterPro" id="IPR044570">
    <property type="entry name" value="Set1-like"/>
</dbReference>
<dbReference type="SMART" id="SM00508">
    <property type="entry name" value="PostSET"/>
    <property type="match status" value="1"/>
</dbReference>
<dbReference type="InterPro" id="IPR001214">
    <property type="entry name" value="SET_dom"/>
</dbReference>
<comment type="catalytic activity">
    <reaction evidence="12">
        <text>N(6),N(6)-dimethyl-L-lysyl(4)-[histone H3] + S-adenosyl-L-methionine = N(6),N(6),N(6)-trimethyl-L-lysyl(4)-[histone H3] + S-adenosyl-L-homocysteine + H(+)</text>
        <dbReference type="Rhea" id="RHEA:60272"/>
        <dbReference type="Rhea" id="RHEA-COMP:15537"/>
        <dbReference type="Rhea" id="RHEA-COMP:15540"/>
        <dbReference type="ChEBI" id="CHEBI:15378"/>
        <dbReference type="ChEBI" id="CHEBI:57856"/>
        <dbReference type="ChEBI" id="CHEBI:59789"/>
        <dbReference type="ChEBI" id="CHEBI:61961"/>
        <dbReference type="ChEBI" id="CHEBI:61976"/>
    </reaction>
</comment>
<keyword evidence="6" id="KW-0949">S-adenosyl-L-methionine</keyword>
<dbReference type="SMART" id="SM00317">
    <property type="entry name" value="SET"/>
    <property type="match status" value="1"/>
</dbReference>
<evidence type="ECO:0000259" key="13">
    <source>
        <dbReference type="PROSITE" id="PS50280"/>
    </source>
</evidence>
<keyword evidence="7" id="KW-0156">Chromatin regulator</keyword>
<evidence type="ECO:0000256" key="9">
    <source>
        <dbReference type="ARBA" id="ARBA00030093"/>
    </source>
</evidence>
<dbReference type="STRING" id="683960.A0A1E3P4Z7"/>
<evidence type="ECO:0000256" key="10">
    <source>
        <dbReference type="ARBA" id="ARBA00047571"/>
    </source>
</evidence>
<organism evidence="15 16">
    <name type="scientific">Wickerhamomyces anomalus (strain ATCC 58044 / CBS 1984 / NCYC 433 / NRRL Y-366-8)</name>
    <name type="common">Yeast</name>
    <name type="synonym">Hansenula anomala</name>
    <dbReference type="NCBI Taxonomy" id="683960"/>
    <lineage>
        <taxon>Eukaryota</taxon>
        <taxon>Fungi</taxon>
        <taxon>Dikarya</taxon>
        <taxon>Ascomycota</taxon>
        <taxon>Saccharomycotina</taxon>
        <taxon>Saccharomycetes</taxon>
        <taxon>Phaffomycetales</taxon>
        <taxon>Wickerhamomycetaceae</taxon>
        <taxon>Wickerhamomyces</taxon>
    </lineage>
</organism>
<dbReference type="PROSITE" id="PS50280">
    <property type="entry name" value="SET"/>
    <property type="match status" value="1"/>
</dbReference>
<dbReference type="Pfam" id="PF11764">
    <property type="entry name" value="N-SET"/>
    <property type="match status" value="1"/>
</dbReference>
<evidence type="ECO:0000313" key="15">
    <source>
        <dbReference type="EMBL" id="ODQ60536.1"/>
    </source>
</evidence>
<dbReference type="SUPFAM" id="SSF82199">
    <property type="entry name" value="SET domain"/>
    <property type="match status" value="1"/>
</dbReference>
<keyword evidence="5" id="KW-0808">Transferase</keyword>
<evidence type="ECO:0000256" key="6">
    <source>
        <dbReference type="ARBA" id="ARBA00022691"/>
    </source>
</evidence>
<evidence type="ECO:0000256" key="11">
    <source>
        <dbReference type="ARBA" id="ARBA00047583"/>
    </source>
</evidence>
<feature type="domain" description="Post-SET" evidence="14">
    <location>
        <begin position="198"/>
        <end position="214"/>
    </location>
</feature>
<dbReference type="OrthoDB" id="308383at2759"/>
<dbReference type="GeneID" id="30198807"/>
<keyword evidence="4" id="KW-0489">Methyltransferase</keyword>
<proteinExistence type="predicted"/>
<evidence type="ECO:0000259" key="14">
    <source>
        <dbReference type="PROSITE" id="PS50868"/>
    </source>
</evidence>
<dbReference type="RefSeq" id="XP_019039743.1">
    <property type="nucleotide sequence ID" value="XM_019181561.1"/>
</dbReference>
<comment type="catalytic activity">
    <reaction evidence="11">
        <text>N(6)-methyl-L-lysyl(4)-[histone H3] + S-adenosyl-L-methionine = N(6),N(6)-dimethyl-L-lysyl(4)-[histone H3] + S-adenosyl-L-homocysteine + H(+)</text>
        <dbReference type="Rhea" id="RHEA:60268"/>
        <dbReference type="Rhea" id="RHEA-COMP:15540"/>
        <dbReference type="Rhea" id="RHEA-COMP:15543"/>
        <dbReference type="ChEBI" id="CHEBI:15378"/>
        <dbReference type="ChEBI" id="CHEBI:57856"/>
        <dbReference type="ChEBI" id="CHEBI:59789"/>
        <dbReference type="ChEBI" id="CHEBI:61929"/>
        <dbReference type="ChEBI" id="CHEBI:61976"/>
    </reaction>
</comment>
<gene>
    <name evidence="15" type="ORF">WICANDRAFT_28961</name>
</gene>
<feature type="domain" description="SET" evidence="13">
    <location>
        <begin position="72"/>
        <end position="189"/>
    </location>
</feature>
<accession>A0A1E3P4Z7</accession>
<dbReference type="InterPro" id="IPR024657">
    <property type="entry name" value="COMPASS_Set1_N-SET"/>
</dbReference>
<dbReference type="AlphaFoldDB" id="A0A1E3P4Z7"/>
<keyword evidence="16" id="KW-1185">Reference proteome</keyword>
<dbReference type="EC" id="2.1.1.354" evidence="2"/>
<dbReference type="GO" id="GO:0140999">
    <property type="term" value="F:histone H3K4 trimethyltransferase activity"/>
    <property type="evidence" value="ECO:0007669"/>
    <property type="project" value="UniProtKB-EC"/>
</dbReference>
<sequence length="214" mass="24767">MSDELKIEYLPHRKRVHDPLNTIQVENEENESSRVQSSRVNRANNRRFAYEVSTFNTQNEILTLNQLNKRKKPVSFARSAIHNWGLYALEPIAQKEMIIEYVGERIRQQVADFREKAYLKSGIGSSYLFRIDENTVIDATKKGGIARFINHCCQPSCTAKIIKVEGQKRIVIYALRDIAANEELTYDYKFERETNDNERVRCLCGAPGCKGYLN</sequence>
<comment type="catalytic activity">
    <reaction evidence="10">
        <text>L-lysyl(4)-[histone H3] + 3 S-adenosyl-L-methionine = N(6),N(6),N(6)-trimethyl-L-lysyl(4)-[histone H3] + 3 S-adenosyl-L-homocysteine + 3 H(+)</text>
        <dbReference type="Rhea" id="RHEA:60260"/>
        <dbReference type="Rhea" id="RHEA-COMP:15537"/>
        <dbReference type="Rhea" id="RHEA-COMP:15547"/>
        <dbReference type="ChEBI" id="CHEBI:15378"/>
        <dbReference type="ChEBI" id="CHEBI:29969"/>
        <dbReference type="ChEBI" id="CHEBI:57856"/>
        <dbReference type="ChEBI" id="CHEBI:59789"/>
        <dbReference type="ChEBI" id="CHEBI:61961"/>
        <dbReference type="EC" id="2.1.1.354"/>
    </reaction>
</comment>
<dbReference type="InterPro" id="IPR003616">
    <property type="entry name" value="Post-SET_dom"/>
</dbReference>
<dbReference type="PANTHER" id="PTHR45814">
    <property type="entry name" value="HISTONE-LYSINE N-METHYLTRANSFERASE SETD1"/>
    <property type="match status" value="1"/>
</dbReference>
<comment type="subcellular location">
    <subcellularLocation>
        <location evidence="1">Nucleus</location>
    </subcellularLocation>
</comment>
<dbReference type="EMBL" id="KV454209">
    <property type="protein sequence ID" value="ODQ60536.1"/>
    <property type="molecule type" value="Genomic_DNA"/>
</dbReference>
<dbReference type="PANTHER" id="PTHR45814:SF2">
    <property type="entry name" value="HISTONE-LYSINE N-METHYLTRANSFERASE SETD1"/>
    <property type="match status" value="1"/>
</dbReference>
<evidence type="ECO:0000256" key="7">
    <source>
        <dbReference type="ARBA" id="ARBA00022853"/>
    </source>
</evidence>
<evidence type="ECO:0000256" key="3">
    <source>
        <dbReference type="ARBA" id="ARBA00015839"/>
    </source>
</evidence>
<evidence type="ECO:0000313" key="16">
    <source>
        <dbReference type="Proteomes" id="UP000094112"/>
    </source>
</evidence>
<keyword evidence="8" id="KW-0539">Nucleus</keyword>